<evidence type="ECO:0000313" key="2">
    <source>
        <dbReference type="Proteomes" id="UP000215914"/>
    </source>
</evidence>
<gene>
    <name evidence="1" type="ORF">HannXRQ_Chr08g0208281</name>
</gene>
<dbReference type="EMBL" id="CM007897">
    <property type="protein sequence ID" value="OTG17095.1"/>
    <property type="molecule type" value="Genomic_DNA"/>
</dbReference>
<accession>A0A251U154</accession>
<dbReference type="AlphaFoldDB" id="A0A251U154"/>
<dbReference type="Proteomes" id="UP000215914">
    <property type="component" value="Chromosome 8"/>
</dbReference>
<name>A0A251U154_HELAN</name>
<organism evidence="1 2">
    <name type="scientific">Helianthus annuus</name>
    <name type="common">Common sunflower</name>
    <dbReference type="NCBI Taxonomy" id="4232"/>
    <lineage>
        <taxon>Eukaryota</taxon>
        <taxon>Viridiplantae</taxon>
        <taxon>Streptophyta</taxon>
        <taxon>Embryophyta</taxon>
        <taxon>Tracheophyta</taxon>
        <taxon>Spermatophyta</taxon>
        <taxon>Magnoliopsida</taxon>
        <taxon>eudicotyledons</taxon>
        <taxon>Gunneridae</taxon>
        <taxon>Pentapetalae</taxon>
        <taxon>asterids</taxon>
        <taxon>campanulids</taxon>
        <taxon>Asterales</taxon>
        <taxon>Asteraceae</taxon>
        <taxon>Asteroideae</taxon>
        <taxon>Heliantheae alliance</taxon>
        <taxon>Heliantheae</taxon>
        <taxon>Helianthus</taxon>
    </lineage>
</organism>
<sequence>MTHKVLDTPSYPRIGNGFQRLPSLPQEIVRATSYNNRKHMSSFSLIEDDIDVNVDEEATDFIESMHKKEMEEFDPR</sequence>
<reference evidence="2" key="1">
    <citation type="journal article" date="2017" name="Nature">
        <title>The sunflower genome provides insights into oil metabolism, flowering and Asterid evolution.</title>
        <authorList>
            <person name="Badouin H."/>
            <person name="Gouzy J."/>
            <person name="Grassa C.J."/>
            <person name="Murat F."/>
            <person name="Staton S.E."/>
            <person name="Cottret L."/>
            <person name="Lelandais-Briere C."/>
            <person name="Owens G.L."/>
            <person name="Carrere S."/>
            <person name="Mayjonade B."/>
            <person name="Legrand L."/>
            <person name="Gill N."/>
            <person name="Kane N.C."/>
            <person name="Bowers J.E."/>
            <person name="Hubner S."/>
            <person name="Bellec A."/>
            <person name="Berard A."/>
            <person name="Berges H."/>
            <person name="Blanchet N."/>
            <person name="Boniface M.C."/>
            <person name="Brunel D."/>
            <person name="Catrice O."/>
            <person name="Chaidir N."/>
            <person name="Claudel C."/>
            <person name="Donnadieu C."/>
            <person name="Faraut T."/>
            <person name="Fievet G."/>
            <person name="Helmstetter N."/>
            <person name="King M."/>
            <person name="Knapp S.J."/>
            <person name="Lai Z."/>
            <person name="Le Paslier M.C."/>
            <person name="Lippi Y."/>
            <person name="Lorenzon L."/>
            <person name="Mandel J.R."/>
            <person name="Marage G."/>
            <person name="Marchand G."/>
            <person name="Marquand E."/>
            <person name="Bret-Mestries E."/>
            <person name="Morien E."/>
            <person name="Nambeesan S."/>
            <person name="Nguyen T."/>
            <person name="Pegot-Espagnet P."/>
            <person name="Pouilly N."/>
            <person name="Raftis F."/>
            <person name="Sallet E."/>
            <person name="Schiex T."/>
            <person name="Thomas J."/>
            <person name="Vandecasteele C."/>
            <person name="Vares D."/>
            <person name="Vear F."/>
            <person name="Vautrin S."/>
            <person name="Crespi M."/>
            <person name="Mangin B."/>
            <person name="Burke J.M."/>
            <person name="Salse J."/>
            <person name="Munos S."/>
            <person name="Vincourt P."/>
            <person name="Rieseberg L.H."/>
            <person name="Langlade N.B."/>
        </authorList>
    </citation>
    <scope>NUCLEOTIDE SEQUENCE [LARGE SCALE GENOMIC DNA]</scope>
    <source>
        <strain evidence="2">cv. SF193</strain>
    </source>
</reference>
<proteinExistence type="predicted"/>
<dbReference type="InParanoid" id="A0A251U154"/>
<evidence type="ECO:0000313" key="1">
    <source>
        <dbReference type="EMBL" id="OTG17095.1"/>
    </source>
</evidence>
<protein>
    <submittedName>
        <fullName evidence="1">Uncharacterized protein</fullName>
    </submittedName>
</protein>
<keyword evidence="2" id="KW-1185">Reference proteome</keyword>